<dbReference type="KEGG" id="vg:35382657"/>
<reference evidence="2" key="1">
    <citation type="submission" date="2017-08" db="EMBL/GenBank/DDBJ databases">
        <authorList>
            <consortium name="Urmite Genomes"/>
        </authorList>
    </citation>
    <scope>NUCLEOTIDE SEQUENCE [LARGE SCALE GENOMIC DNA]</scope>
    <source>
        <strain evidence="2">IHUMI-LCC2</strain>
    </source>
</reference>
<dbReference type="Proteomes" id="UP000236316">
    <property type="component" value="Segment"/>
</dbReference>
<gene>
    <name evidence="2" type="ORF">ORPV_826</name>
</gene>
<dbReference type="Gene3D" id="1.20.1280.50">
    <property type="match status" value="1"/>
</dbReference>
<dbReference type="EMBL" id="LT906555">
    <property type="protein sequence ID" value="SNW62730.1"/>
    <property type="molecule type" value="Genomic_DNA"/>
</dbReference>
<dbReference type="PROSITE" id="PS50181">
    <property type="entry name" value="FBOX"/>
    <property type="match status" value="1"/>
</dbReference>
<evidence type="ECO:0000259" key="1">
    <source>
        <dbReference type="PROSITE" id="PS50181"/>
    </source>
</evidence>
<evidence type="ECO:0000313" key="3">
    <source>
        <dbReference type="Proteomes" id="UP000236316"/>
    </source>
</evidence>
<dbReference type="GeneID" id="35382657"/>
<protein>
    <submittedName>
        <fullName evidence="2">F-box domain-containing protein</fullName>
    </submittedName>
</protein>
<dbReference type="InterPro" id="IPR036047">
    <property type="entry name" value="F-box-like_dom_sf"/>
</dbReference>
<feature type="domain" description="F-box" evidence="1">
    <location>
        <begin position="1"/>
        <end position="44"/>
    </location>
</feature>
<proteinExistence type="predicted"/>
<sequence length="210" mass="25220">MDGTPTDIKRNIISYLSPEELINNKYINEEWNELCSNHNLWRQIIKDKFNVILPNNIDNPILLYKKLDSSADLYTWYIYKDYYIGNDISHKDIYECYINFQNDIFNKIDNIKIIEGYYVYNDKVLRIYLRISIQNIRRMKYYEVKRLLKGNKSIGSENFLEGINLINNIIKYREMIYIDENEEILYKFRDGSSFITSSTDNGRFTWSGSI</sequence>
<dbReference type="SUPFAM" id="SSF81383">
    <property type="entry name" value="F-box domain"/>
    <property type="match status" value="1"/>
</dbReference>
<dbReference type="InterPro" id="IPR001810">
    <property type="entry name" value="F-box_dom"/>
</dbReference>
<name>A0A2I2L5F7_9VIRU</name>
<dbReference type="RefSeq" id="YP_009449032.1">
    <property type="nucleotide sequence ID" value="NC_036594.1"/>
</dbReference>
<keyword evidence="3" id="KW-1185">Reference proteome</keyword>
<evidence type="ECO:0000313" key="2">
    <source>
        <dbReference type="EMBL" id="SNW62730.1"/>
    </source>
</evidence>
<dbReference type="Pfam" id="PF12937">
    <property type="entry name" value="F-box-like"/>
    <property type="match status" value="1"/>
</dbReference>
<accession>A0A2I2L5F7</accession>
<organism evidence="2">
    <name type="scientific">Orpheovirus IHUMI-LCC2</name>
    <dbReference type="NCBI Taxonomy" id="2023057"/>
    <lineage>
        <taxon>Viruses</taxon>
        <taxon>Varidnaviria</taxon>
        <taxon>Bamfordvirae</taxon>
        <taxon>Nucleocytoviricota</taxon>
        <taxon>Megaviricetes</taxon>
        <taxon>Pimascovirales</taxon>
        <taxon>Ocovirineae</taxon>
        <taxon>Orpheoviridae</taxon>
        <taxon>Alphaorpheovirus</taxon>
        <taxon>Alphaorpheovirus massiliense</taxon>
    </lineage>
</organism>